<evidence type="ECO:0000313" key="2">
    <source>
        <dbReference type="Proteomes" id="UP001152798"/>
    </source>
</evidence>
<dbReference type="EMBL" id="OV725080">
    <property type="protein sequence ID" value="CAH1398764.1"/>
    <property type="molecule type" value="Genomic_DNA"/>
</dbReference>
<protein>
    <submittedName>
        <fullName evidence="1">Uncharacterized protein</fullName>
    </submittedName>
</protein>
<dbReference type="Proteomes" id="UP001152798">
    <property type="component" value="Chromosome 4"/>
</dbReference>
<accession>A0A9P0HBE8</accession>
<name>A0A9P0HBE8_NEZVI</name>
<reference evidence="1" key="1">
    <citation type="submission" date="2022-01" db="EMBL/GenBank/DDBJ databases">
        <authorList>
            <person name="King R."/>
        </authorList>
    </citation>
    <scope>NUCLEOTIDE SEQUENCE</scope>
</reference>
<sequence length="93" mass="10470">MIQAVTEVVFILYRTVGSPVADPRRDRPITPKLDNFTLTPALLTTITLLHHPTQLYDHLYDLLIDRAPLRPNELYSLQRLPSTANANSPGYGT</sequence>
<gene>
    <name evidence="1" type="ORF">NEZAVI_LOCUS8355</name>
</gene>
<dbReference type="AlphaFoldDB" id="A0A9P0HBE8"/>
<evidence type="ECO:0000313" key="1">
    <source>
        <dbReference type="EMBL" id="CAH1398764.1"/>
    </source>
</evidence>
<organism evidence="1 2">
    <name type="scientific">Nezara viridula</name>
    <name type="common">Southern green stink bug</name>
    <name type="synonym">Cimex viridulus</name>
    <dbReference type="NCBI Taxonomy" id="85310"/>
    <lineage>
        <taxon>Eukaryota</taxon>
        <taxon>Metazoa</taxon>
        <taxon>Ecdysozoa</taxon>
        <taxon>Arthropoda</taxon>
        <taxon>Hexapoda</taxon>
        <taxon>Insecta</taxon>
        <taxon>Pterygota</taxon>
        <taxon>Neoptera</taxon>
        <taxon>Paraneoptera</taxon>
        <taxon>Hemiptera</taxon>
        <taxon>Heteroptera</taxon>
        <taxon>Panheteroptera</taxon>
        <taxon>Pentatomomorpha</taxon>
        <taxon>Pentatomoidea</taxon>
        <taxon>Pentatomidae</taxon>
        <taxon>Pentatominae</taxon>
        <taxon>Nezara</taxon>
    </lineage>
</organism>
<proteinExistence type="predicted"/>
<keyword evidence="2" id="KW-1185">Reference proteome</keyword>